<evidence type="ECO:0000259" key="5">
    <source>
        <dbReference type="Pfam" id="PF16034"/>
    </source>
</evidence>
<proteinExistence type="inferred from homology"/>
<dbReference type="PANTHER" id="PTHR18935">
    <property type="entry name" value="GOLGIN SUBFAMILY A MEMBER 4-LIKE ISOFORM X1"/>
    <property type="match status" value="1"/>
</dbReference>
<dbReference type="AlphaFoldDB" id="A0A4X1V8B6"/>
<dbReference type="GO" id="GO:0008017">
    <property type="term" value="F:microtubule binding"/>
    <property type="evidence" value="ECO:0007669"/>
    <property type="project" value="InterPro"/>
</dbReference>
<name>A0A4X1V8B6_PIG</name>
<evidence type="ECO:0000256" key="3">
    <source>
        <dbReference type="SAM" id="Coils"/>
    </source>
</evidence>
<comment type="similarity">
    <text evidence="1">Belongs to the JAKMIP family.</text>
</comment>
<feature type="coiled-coil region" evidence="3">
    <location>
        <begin position="615"/>
        <end position="646"/>
    </location>
</feature>
<keyword evidence="2 3" id="KW-0175">Coiled coil</keyword>
<evidence type="ECO:0000313" key="6">
    <source>
        <dbReference type="Ensembl" id="ENSSSCP00070037470.1"/>
    </source>
</evidence>
<feature type="region of interest" description="Disordered" evidence="4">
    <location>
        <begin position="394"/>
        <end position="418"/>
    </location>
</feature>
<feature type="region of interest" description="Disordered" evidence="4">
    <location>
        <begin position="759"/>
        <end position="804"/>
    </location>
</feature>
<dbReference type="Pfam" id="PF16034">
    <property type="entry name" value="JAKMIP_CC3"/>
    <property type="match status" value="1"/>
</dbReference>
<accession>A0A4X1V8B6</accession>
<reference evidence="6 7" key="1">
    <citation type="submission" date="2017-08" db="EMBL/GenBank/DDBJ databases">
        <title>USMARCv1.0.</title>
        <authorList>
            <person name="Hannum G.I."/>
            <person name="Koren S."/>
            <person name="Schroeder S.G."/>
            <person name="Chin S.C."/>
            <person name="Nonneman D.J."/>
            <person name="Becker S.A."/>
            <person name="Rosen B.D."/>
            <person name="Bickhart D.M."/>
            <person name="Putnam N.H."/>
            <person name="Green R.E."/>
            <person name="Tuggle C.K."/>
            <person name="Liu H."/>
            <person name="Rohrer G.A."/>
            <person name="Warr A."/>
            <person name="Hall R."/>
            <person name="Kim K."/>
            <person name="Hume D.A."/>
            <person name="Talbot R."/>
            <person name="Chow W."/>
            <person name="Howe K."/>
            <person name="Schwartz A.S."/>
            <person name="Watson M."/>
            <person name="Archibald A.L."/>
            <person name="Phillippy A.M."/>
            <person name="Smith T.P.L."/>
        </authorList>
    </citation>
    <scope>NUCLEOTIDE SEQUENCE [LARGE SCALE GENOMIC DNA]</scope>
</reference>
<dbReference type="InterPro" id="IPR024836">
    <property type="entry name" value="JAKMIP"/>
</dbReference>
<dbReference type="InterPro" id="IPR031994">
    <property type="entry name" value="JAKMIP_C"/>
</dbReference>
<evidence type="ECO:0000256" key="2">
    <source>
        <dbReference type="ARBA" id="ARBA00023054"/>
    </source>
</evidence>
<feature type="domain" description="Janus kinase and microtubule-interacting protein C-terminal" evidence="5">
    <location>
        <begin position="357"/>
        <end position="554"/>
    </location>
</feature>
<feature type="coiled-coil region" evidence="3">
    <location>
        <begin position="430"/>
        <end position="546"/>
    </location>
</feature>
<dbReference type="Proteomes" id="UP000314985">
    <property type="component" value="Chromosome 14"/>
</dbReference>
<evidence type="ECO:0000256" key="4">
    <source>
        <dbReference type="SAM" id="MobiDB-lite"/>
    </source>
</evidence>
<evidence type="ECO:0000313" key="7">
    <source>
        <dbReference type="Proteomes" id="UP000314985"/>
    </source>
</evidence>
<dbReference type="PANTHER" id="PTHR18935:SF9">
    <property type="entry name" value="JANUS KINASE AND MICROTUBULE-INTERACTING PROTEIN 3"/>
    <property type="match status" value="1"/>
</dbReference>
<dbReference type="GO" id="GO:0019900">
    <property type="term" value="F:kinase binding"/>
    <property type="evidence" value="ECO:0007669"/>
    <property type="project" value="InterPro"/>
</dbReference>
<evidence type="ECO:0000256" key="1">
    <source>
        <dbReference type="ARBA" id="ARBA00005239"/>
    </source>
</evidence>
<feature type="coiled-coil region" evidence="3">
    <location>
        <begin position="18"/>
        <end position="97"/>
    </location>
</feature>
<feature type="compositionally biased region" description="Polar residues" evidence="4">
    <location>
        <begin position="394"/>
        <end position="411"/>
    </location>
</feature>
<dbReference type="Ensembl" id="ENSSSCT00070044469.1">
    <property type="protein sequence ID" value="ENSSSCP00070037470.1"/>
    <property type="gene ID" value="ENSSSCG00070022367.1"/>
</dbReference>
<sequence length="830" mass="95924">MSKKGTGSRGKGDRAEALAALQAANEELRAKLTDIQIELQQEKSKVSRVEREKNQELKQVREHEQHKNAVLLTELKTKLHEEKMKELQAVRETLLRQHEAELLRVIKIKDNENQRLQALLHALREGAPDKVRTVLLSEAKEEAKKGFEVEKVKMQQEISELKGAKKQVEEALTMVMQADKMKAAEIRSVYHLHQEEISRIKKECEREIRRLEQQLDEKDARRFQLKIAELSAIIRKLEDRNALLSEERNELLKRLREAESQYKPLLEKNKRLTRKNEDLSHSLRRMENKLKFVTQENIEMRQRAGIIRRPSSLNDLDQSQDERDVDFLKLQIVEQQHLIDELSKTLETAGYVKSVLERDKLLRYRKQRKKMAKLPKPVVVETFFGYDEEASLESDGSSISYQTDRTDQTPCTPDDDLEEGLAKEEPELRFRQLTMEYQALQRAYALLQEQVGGTLDAEREVKTREQLQADVQRAQARIEDLEKALAEQGQDMKWIEEKQALYRRNQELVEKIKQMETEEARLKHEVQDAKDQNELLEFRILELEERERKSPAINFHHTPFVEGKSPLQAYCEAEGVTDILVTELMKKLDILGDNANLTNEEQVVVIQARTVLTLAEKWLQQIEETELALQRKMADLESEKELFSKQKGYLDEELDYRKQSLDQAHKHILELEAMLYDALQQEAGAKVAEMLSEEEREKLRVAVEQWKRQVMSELRERDAQILRERMELLQLAQQVRARGGSGSRACSCGQGCPGPGPLMAAPPMTVPSHSHAPNGQASSQPHPCGHTHQQPHPWPHPPTTTPSCPRPPMATLSCPGPSTGRAFLFSFFLF</sequence>
<reference evidence="6" key="2">
    <citation type="submission" date="2025-08" db="UniProtKB">
        <authorList>
            <consortium name="Ensembl"/>
        </authorList>
    </citation>
    <scope>IDENTIFICATION</scope>
</reference>
<feature type="compositionally biased region" description="Polar residues" evidence="4">
    <location>
        <begin position="767"/>
        <end position="781"/>
    </location>
</feature>
<feature type="coiled-coil region" evidence="3">
    <location>
        <begin position="151"/>
        <end position="303"/>
    </location>
</feature>
<feature type="compositionally biased region" description="Pro residues" evidence="4">
    <location>
        <begin position="792"/>
        <end position="804"/>
    </location>
</feature>
<protein>
    <recommendedName>
        <fullName evidence="5">Janus kinase and microtubule-interacting protein C-terminal domain-containing protein</fullName>
    </recommendedName>
</protein>
<organism evidence="6 7">
    <name type="scientific">Sus scrofa</name>
    <name type="common">Pig</name>
    <dbReference type="NCBI Taxonomy" id="9823"/>
    <lineage>
        <taxon>Eukaryota</taxon>
        <taxon>Metazoa</taxon>
        <taxon>Chordata</taxon>
        <taxon>Craniata</taxon>
        <taxon>Vertebrata</taxon>
        <taxon>Euteleostomi</taxon>
        <taxon>Mammalia</taxon>
        <taxon>Eutheria</taxon>
        <taxon>Laurasiatheria</taxon>
        <taxon>Artiodactyla</taxon>
        <taxon>Suina</taxon>
        <taxon>Suidae</taxon>
        <taxon>Sus</taxon>
    </lineage>
</organism>